<comment type="caution">
    <text evidence="2">The sequence shown here is derived from an EMBL/GenBank/DDBJ whole genome shotgun (WGS) entry which is preliminary data.</text>
</comment>
<protein>
    <submittedName>
        <fullName evidence="2">PepSY domain-containing protein</fullName>
    </submittedName>
</protein>
<keyword evidence="1" id="KW-0812">Transmembrane</keyword>
<evidence type="ECO:0000313" key="3">
    <source>
        <dbReference type="Proteomes" id="UP001596977"/>
    </source>
</evidence>
<keyword evidence="1" id="KW-1133">Transmembrane helix</keyword>
<reference evidence="3" key="1">
    <citation type="journal article" date="2019" name="Int. J. Syst. Evol. Microbiol.">
        <title>The Global Catalogue of Microorganisms (GCM) 10K type strain sequencing project: providing services to taxonomists for standard genome sequencing and annotation.</title>
        <authorList>
            <consortium name="The Broad Institute Genomics Platform"/>
            <consortium name="The Broad Institute Genome Sequencing Center for Infectious Disease"/>
            <person name="Wu L."/>
            <person name="Ma J."/>
        </authorList>
    </citation>
    <scope>NUCLEOTIDE SEQUENCE [LARGE SCALE GENOMIC DNA]</scope>
    <source>
        <strain evidence="3">CCUG 62982</strain>
    </source>
</reference>
<accession>A0ABW3H7K1</accession>
<dbReference type="EMBL" id="JBHTJG010000007">
    <property type="protein sequence ID" value="MFD0947476.1"/>
    <property type="molecule type" value="Genomic_DNA"/>
</dbReference>
<proteinExistence type="predicted"/>
<keyword evidence="1" id="KW-0472">Membrane</keyword>
<dbReference type="Pfam" id="PF03929">
    <property type="entry name" value="PepSY_TM"/>
    <property type="match status" value="1"/>
</dbReference>
<organism evidence="2 3">
    <name type="scientific">Sphingomonas canadensis</name>
    <dbReference type="NCBI Taxonomy" id="1219257"/>
    <lineage>
        <taxon>Bacteria</taxon>
        <taxon>Pseudomonadati</taxon>
        <taxon>Pseudomonadota</taxon>
        <taxon>Alphaproteobacteria</taxon>
        <taxon>Sphingomonadales</taxon>
        <taxon>Sphingomonadaceae</taxon>
        <taxon>Sphingomonas</taxon>
    </lineage>
</organism>
<dbReference type="RefSeq" id="WP_264945257.1">
    <property type="nucleotide sequence ID" value="NZ_JAPDRA010000007.1"/>
</dbReference>
<name>A0ABW3H7K1_9SPHN</name>
<feature type="transmembrane region" description="Helical" evidence="1">
    <location>
        <begin position="208"/>
        <end position="229"/>
    </location>
</feature>
<evidence type="ECO:0000313" key="2">
    <source>
        <dbReference type="EMBL" id="MFD0947476.1"/>
    </source>
</evidence>
<sequence length="241" mass="26589">MKSTRLRLHIGASRLHRWLALVIGVQLLLWFSSGLVMSLLPIDRVRGEHLVDREAAAALPASARYVSPQAIIAASDGPVRALRHRMLLGRPVVETETGSGALQLYDGATGVRLPPIDARQAEAIALGAYRGTPAPDAAVERVTAVSTEYKGRVPAWRVALADADSTRIYVTDTGTIAAVRTGTWRLYDFFWGLHIMDWSEHENFNTPWLKAFAFGGLALAIAGTILLYLRWPRRKRRRAEG</sequence>
<evidence type="ECO:0000256" key="1">
    <source>
        <dbReference type="SAM" id="Phobius"/>
    </source>
</evidence>
<dbReference type="Proteomes" id="UP001596977">
    <property type="component" value="Unassembled WGS sequence"/>
</dbReference>
<dbReference type="InterPro" id="IPR005625">
    <property type="entry name" value="PepSY-ass_TM"/>
</dbReference>
<gene>
    <name evidence="2" type="ORF">ACFQ1E_14085</name>
</gene>
<keyword evidence="3" id="KW-1185">Reference proteome</keyword>